<organism evidence="2">
    <name type="scientific">marine sediment metagenome</name>
    <dbReference type="NCBI Taxonomy" id="412755"/>
    <lineage>
        <taxon>unclassified sequences</taxon>
        <taxon>metagenomes</taxon>
        <taxon>ecological metagenomes</taxon>
    </lineage>
</organism>
<feature type="region of interest" description="Disordered" evidence="1">
    <location>
        <begin position="201"/>
        <end position="238"/>
    </location>
</feature>
<gene>
    <name evidence="2" type="ORF">LCGC14_2799810</name>
</gene>
<accession>A0A0F8ZA25</accession>
<reference evidence="2" key="1">
    <citation type="journal article" date="2015" name="Nature">
        <title>Complex archaea that bridge the gap between prokaryotes and eukaryotes.</title>
        <authorList>
            <person name="Spang A."/>
            <person name="Saw J.H."/>
            <person name="Jorgensen S.L."/>
            <person name="Zaremba-Niedzwiedzka K."/>
            <person name="Martijn J."/>
            <person name="Lind A.E."/>
            <person name="van Eijk R."/>
            <person name="Schleper C."/>
            <person name="Guy L."/>
            <person name="Ettema T.J."/>
        </authorList>
    </citation>
    <scope>NUCLEOTIDE SEQUENCE</scope>
</reference>
<feature type="region of interest" description="Disordered" evidence="1">
    <location>
        <begin position="20"/>
        <end position="49"/>
    </location>
</feature>
<feature type="non-terminal residue" evidence="2">
    <location>
        <position position="374"/>
    </location>
</feature>
<dbReference type="AlphaFoldDB" id="A0A0F8ZA25"/>
<dbReference type="EMBL" id="LAZR01052506">
    <property type="protein sequence ID" value="KKK82795.1"/>
    <property type="molecule type" value="Genomic_DNA"/>
</dbReference>
<evidence type="ECO:0000313" key="2">
    <source>
        <dbReference type="EMBL" id="KKK82795.1"/>
    </source>
</evidence>
<name>A0A0F8ZA25_9ZZZZ</name>
<proteinExistence type="predicted"/>
<evidence type="ECO:0000256" key="1">
    <source>
        <dbReference type="SAM" id="MobiDB-lite"/>
    </source>
</evidence>
<sequence length="374" mass="40146">MAKRRKQEVLRMGLLNVQTRRVGEARRRQKPAGPSIGDVYQQQRRDKAGEVKFKARQRRRELTKRHERTTQLATGRERSALAVALTTANKPVPRELLPGAAPGTARRRARPTGFASDADRIAAKRRRALEDQAFQLKPKPPGTIDYKGSGGETYQGPGPGIVQTPEQGQQYPDILTGGMRRMGRFRQEARQEAQQARGMELLRQPQPLGPARTPSPGLHEGTASPYGPATQLSQGDQQLVQQAQALNQAIGTNAQQAADQQQLNQLQTYRQGLELPGQGFQYASGFGAAAVTPTAPALAPVATQPAGMPQPAAPAPAPVTPAPLPSSFDIQNIQQRIGQIGVGQVEGGIPPAAQPAATATEEALRQQVAVGIIT</sequence>
<comment type="caution">
    <text evidence="2">The sequence shown here is derived from an EMBL/GenBank/DDBJ whole genome shotgun (WGS) entry which is preliminary data.</text>
</comment>
<protein>
    <submittedName>
        <fullName evidence="2">Uncharacterized protein</fullName>
    </submittedName>
</protein>
<feature type="region of interest" description="Disordered" evidence="1">
    <location>
        <begin position="93"/>
        <end position="113"/>
    </location>
</feature>